<evidence type="ECO:0000259" key="3">
    <source>
        <dbReference type="Pfam" id="PF05670"/>
    </source>
</evidence>
<feature type="coiled-coil region" evidence="1">
    <location>
        <begin position="266"/>
        <end position="293"/>
    </location>
</feature>
<name>A0A060A187_ACICK</name>
<dbReference type="EMBL" id="CP005986">
    <property type="protein sequence ID" value="AIA55907.1"/>
    <property type="molecule type" value="Genomic_DNA"/>
</dbReference>
<dbReference type="Proteomes" id="UP000005522">
    <property type="component" value="Chromosome"/>
</dbReference>
<proteinExistence type="predicted"/>
<dbReference type="Gene3D" id="2.30.310.10">
    <property type="entry name" value="ibrinogen binding protein from staphylococcus aureus domain"/>
    <property type="match status" value="1"/>
</dbReference>
<dbReference type="GeneID" id="92932124"/>
<accession>A0A060A187</accession>
<reference evidence="4 5" key="1">
    <citation type="journal article" date="2009" name="J. Bacteriol.">
        <title>Draft genome sequence of the extremely acidophilic bacterium Acidithiobacillus caldus ATCC 51756 reveals metabolic versatility in the genus Acidithiobacillus.</title>
        <authorList>
            <person name="Valdes J."/>
            <person name="Quatrini R."/>
            <person name="Hallberg K."/>
            <person name="Dopson M."/>
            <person name="Valenzuela P.D."/>
            <person name="Holmes D.S."/>
        </authorList>
    </citation>
    <scope>NUCLEOTIDE SEQUENCE [LARGE SCALE GENOMIC DNA]</scope>
    <source>
        <strain evidence="5">ATCC 51756 / DSM 8584 / KU</strain>
    </source>
</reference>
<gene>
    <name evidence="4" type="ORF">Acaty_c2051</name>
</gene>
<dbReference type="GO" id="GO:0000049">
    <property type="term" value="F:tRNA binding"/>
    <property type="evidence" value="ECO:0007669"/>
    <property type="project" value="TreeGrafter"/>
</dbReference>
<dbReference type="PANTHER" id="PTHR15239:SF6">
    <property type="entry name" value="RIBOSOME QUALITY CONTROL COMPLEX SUBUNIT NEMF"/>
    <property type="match status" value="1"/>
</dbReference>
<protein>
    <submittedName>
        <fullName evidence="4">Fibronectin/fibrinogen-binding protein</fullName>
    </submittedName>
</protein>
<feature type="coiled-coil region" evidence="1">
    <location>
        <begin position="351"/>
        <end position="378"/>
    </location>
</feature>
<dbReference type="PANTHER" id="PTHR15239">
    <property type="entry name" value="NUCLEAR EXPORT MEDIATOR FACTOR NEMF"/>
    <property type="match status" value="1"/>
</dbReference>
<feature type="domain" description="NFACT RNA-binding" evidence="3">
    <location>
        <begin position="408"/>
        <end position="495"/>
    </location>
</feature>
<organism evidence="4 5">
    <name type="scientific">Acidithiobacillus caldus (strain ATCC 51756 / DSM 8584 / KU)</name>
    <dbReference type="NCBI Taxonomy" id="637389"/>
    <lineage>
        <taxon>Bacteria</taxon>
        <taxon>Pseudomonadati</taxon>
        <taxon>Pseudomonadota</taxon>
        <taxon>Acidithiobacillia</taxon>
        <taxon>Acidithiobacillales</taxon>
        <taxon>Acidithiobacillaceae</taxon>
        <taxon>Acidithiobacillus</taxon>
    </lineage>
</organism>
<evidence type="ECO:0000256" key="1">
    <source>
        <dbReference type="SAM" id="Coils"/>
    </source>
</evidence>
<evidence type="ECO:0000313" key="4">
    <source>
        <dbReference type="EMBL" id="AIA55907.1"/>
    </source>
</evidence>
<dbReference type="AlphaFoldDB" id="A0A060A187"/>
<dbReference type="InterPro" id="IPR051608">
    <property type="entry name" value="RQC_Subunit_NEMF"/>
</dbReference>
<evidence type="ECO:0000256" key="2">
    <source>
        <dbReference type="SAM" id="MobiDB-lite"/>
    </source>
</evidence>
<sequence length="516" mass="58977">MSPVRDPVLSMDALQLWTAASCIAPLVEGAALREAKLGAGWLRLCFGTRTSLVIAQQRAPLGLWLADPCPQSRVGHPVALGQLLRGFLLQRIDVPWGDRILRLSWERVTITKERQHRHLIAECFGGRGNLAVTDADDSILWAWRWDRLDSREMRFLPGHRYASPARGRAATRPFADTLSEPLQLLGPRARSEAEDGCLEPARLDQALVDRWAKPSGDWYQWRSQDGSRIRYPLRLRGSATTIPALQALRLEAPPWEQDAENRPDPNALQRQRLDRLKQRMARVREDLIRWQRVPDTVQRDAEALFQMPDAVHPGGALEVPDYRSYGIGRRTVSVPAGYRLHDYARHLIKQRQRAQRGREACSERLRQLEEEHARLLQASLTDVPATPEKPGRRRQPQGLAPAIESREIDGFQILWGRNAKANDHLTFRLAQPWDLWFHVQDQPGSHVLLRRPRDRPVPEKVLDAAAQLALQFSSVQTKSADVDWTEARHIKRHPNGAPGRVLYRHFHTRRVRRVGS</sequence>
<keyword evidence="1" id="KW-0175">Coiled coil</keyword>
<dbReference type="GO" id="GO:0072344">
    <property type="term" value="P:rescue of stalled ribosome"/>
    <property type="evidence" value="ECO:0007669"/>
    <property type="project" value="TreeGrafter"/>
</dbReference>
<evidence type="ECO:0000313" key="5">
    <source>
        <dbReference type="Proteomes" id="UP000005522"/>
    </source>
</evidence>
<dbReference type="Pfam" id="PF05670">
    <property type="entry name" value="NFACT-R_1"/>
    <property type="match status" value="1"/>
</dbReference>
<dbReference type="RefSeq" id="WP_004868317.1">
    <property type="nucleotide sequence ID" value="NZ_CP005986.1"/>
</dbReference>
<dbReference type="eggNOG" id="COG1293">
    <property type="taxonomic scope" value="Bacteria"/>
</dbReference>
<dbReference type="HOGENOM" id="CLU_536010_0_0_6"/>
<feature type="region of interest" description="Disordered" evidence="2">
    <location>
        <begin position="378"/>
        <end position="401"/>
    </location>
</feature>
<dbReference type="GO" id="GO:1990112">
    <property type="term" value="C:RQC complex"/>
    <property type="evidence" value="ECO:0007669"/>
    <property type="project" value="TreeGrafter"/>
</dbReference>
<dbReference type="InterPro" id="IPR008532">
    <property type="entry name" value="NFACT_RNA-bd"/>
</dbReference>
<dbReference type="GO" id="GO:0043023">
    <property type="term" value="F:ribosomal large subunit binding"/>
    <property type="evidence" value="ECO:0007669"/>
    <property type="project" value="TreeGrafter"/>
</dbReference>
<dbReference type="KEGG" id="acz:Acaty_c2051"/>